<evidence type="ECO:0000313" key="1">
    <source>
        <dbReference type="EMBL" id="CAH1969617.1"/>
    </source>
</evidence>
<dbReference type="OrthoDB" id="6762925at2759"/>
<proteinExistence type="predicted"/>
<reference evidence="1" key="1">
    <citation type="submission" date="2022-03" db="EMBL/GenBank/DDBJ databases">
        <authorList>
            <person name="Sayadi A."/>
        </authorList>
    </citation>
    <scope>NUCLEOTIDE SEQUENCE</scope>
</reference>
<dbReference type="EMBL" id="CAKOFQ010006765">
    <property type="protein sequence ID" value="CAH1969617.1"/>
    <property type="molecule type" value="Genomic_DNA"/>
</dbReference>
<gene>
    <name evidence="1" type="ORF">ACAOBT_LOCUS8500</name>
</gene>
<evidence type="ECO:0000313" key="2">
    <source>
        <dbReference type="Proteomes" id="UP001152888"/>
    </source>
</evidence>
<comment type="caution">
    <text evidence="1">The sequence shown here is derived from an EMBL/GenBank/DDBJ whole genome shotgun (WGS) entry which is preliminary data.</text>
</comment>
<protein>
    <submittedName>
        <fullName evidence="1">Uncharacterized protein</fullName>
    </submittedName>
</protein>
<keyword evidence="2" id="KW-1185">Reference proteome</keyword>
<dbReference type="Proteomes" id="UP001152888">
    <property type="component" value="Unassembled WGS sequence"/>
</dbReference>
<dbReference type="AlphaFoldDB" id="A0A9P0P8I6"/>
<sequence>MFQINWHSQVLQVLKSHHANCVDLTTKEIDYFAENGDNKWVSPACCRHGRVTHSNWSSSSTSARPADFPHWSDEASASDPLALILC</sequence>
<name>A0A9P0P8I6_ACAOB</name>
<organism evidence="1 2">
    <name type="scientific">Acanthoscelides obtectus</name>
    <name type="common">Bean weevil</name>
    <name type="synonym">Bruchus obtectus</name>
    <dbReference type="NCBI Taxonomy" id="200917"/>
    <lineage>
        <taxon>Eukaryota</taxon>
        <taxon>Metazoa</taxon>
        <taxon>Ecdysozoa</taxon>
        <taxon>Arthropoda</taxon>
        <taxon>Hexapoda</taxon>
        <taxon>Insecta</taxon>
        <taxon>Pterygota</taxon>
        <taxon>Neoptera</taxon>
        <taxon>Endopterygota</taxon>
        <taxon>Coleoptera</taxon>
        <taxon>Polyphaga</taxon>
        <taxon>Cucujiformia</taxon>
        <taxon>Chrysomeloidea</taxon>
        <taxon>Chrysomelidae</taxon>
        <taxon>Bruchinae</taxon>
        <taxon>Bruchini</taxon>
        <taxon>Acanthoscelides</taxon>
    </lineage>
</organism>
<accession>A0A9P0P8I6</accession>